<reference evidence="2 3" key="1">
    <citation type="submission" date="2024-09" db="EMBL/GenBank/DDBJ databases">
        <authorList>
            <person name="Lee S.D."/>
        </authorList>
    </citation>
    <scope>NUCLEOTIDE SEQUENCE [LARGE SCALE GENOMIC DNA]</scope>
    <source>
        <strain evidence="2 3">N8-3</strain>
    </source>
</reference>
<accession>A0ABV6VYJ5</accession>
<comment type="caution">
    <text evidence="2">The sequence shown here is derived from an EMBL/GenBank/DDBJ whole genome shotgun (WGS) entry which is preliminary data.</text>
</comment>
<proteinExistence type="predicted"/>
<gene>
    <name evidence="2" type="ORF">ACEZDE_18280</name>
</gene>
<organism evidence="2 3">
    <name type="scientific">Streptacidiphilus cavernicola</name>
    <dbReference type="NCBI Taxonomy" id="3342716"/>
    <lineage>
        <taxon>Bacteria</taxon>
        <taxon>Bacillati</taxon>
        <taxon>Actinomycetota</taxon>
        <taxon>Actinomycetes</taxon>
        <taxon>Kitasatosporales</taxon>
        <taxon>Streptomycetaceae</taxon>
        <taxon>Streptacidiphilus</taxon>
    </lineage>
</organism>
<feature type="region of interest" description="Disordered" evidence="1">
    <location>
        <begin position="33"/>
        <end position="55"/>
    </location>
</feature>
<dbReference type="EMBL" id="JBHFAB010000013">
    <property type="protein sequence ID" value="MFC1418567.1"/>
    <property type="molecule type" value="Genomic_DNA"/>
</dbReference>
<sequence length="84" mass="9181">MEDPYLDTQGVAALTGLTESTVRNHIKRAKKNRLDGAVRPGDMPPPDETFGQSPVWKKSTILLWRSNMPGRGVGGGPKPKSRPE</sequence>
<dbReference type="Proteomes" id="UP001592531">
    <property type="component" value="Unassembled WGS sequence"/>
</dbReference>
<evidence type="ECO:0000313" key="2">
    <source>
        <dbReference type="EMBL" id="MFC1418567.1"/>
    </source>
</evidence>
<evidence type="ECO:0000313" key="3">
    <source>
        <dbReference type="Proteomes" id="UP001592531"/>
    </source>
</evidence>
<evidence type="ECO:0000256" key="1">
    <source>
        <dbReference type="SAM" id="MobiDB-lite"/>
    </source>
</evidence>
<name>A0ABV6VYJ5_9ACTN</name>
<protein>
    <submittedName>
        <fullName evidence="2">Helix-turn-helix transcriptional regulator</fullName>
    </submittedName>
</protein>
<dbReference type="RefSeq" id="WP_380537363.1">
    <property type="nucleotide sequence ID" value="NZ_JBHFAB010000013.1"/>
</dbReference>
<keyword evidence="3" id="KW-1185">Reference proteome</keyword>